<evidence type="ECO:0000256" key="6">
    <source>
        <dbReference type="ARBA" id="ARBA00023163"/>
    </source>
</evidence>
<dbReference type="SMART" id="SM00297">
    <property type="entry name" value="BROMO"/>
    <property type="match status" value="2"/>
</dbReference>
<dbReference type="FunFam" id="2.30.30.490:FF:000015">
    <property type="entry name" value="Chromatin structure-remodeling complex subunit RSC1"/>
    <property type="match status" value="1"/>
</dbReference>
<evidence type="ECO:0000259" key="10">
    <source>
        <dbReference type="PROSITE" id="PS50014"/>
    </source>
</evidence>
<keyword evidence="7" id="KW-0539">Nucleus</keyword>
<dbReference type="PROSITE" id="PS51038">
    <property type="entry name" value="BAH"/>
    <property type="match status" value="1"/>
</dbReference>
<comment type="caution">
    <text evidence="12">The sequence shown here is derived from an EMBL/GenBank/DDBJ whole genome shotgun (WGS) entry which is preliminary data.</text>
</comment>
<feature type="domain" description="Bromo" evidence="10">
    <location>
        <begin position="142"/>
        <end position="212"/>
    </location>
</feature>
<dbReference type="Pfam" id="PF00439">
    <property type="entry name" value="Bromodomain"/>
    <property type="match status" value="2"/>
</dbReference>
<dbReference type="Gene3D" id="1.20.920.10">
    <property type="entry name" value="Bromodomain-like"/>
    <property type="match status" value="2"/>
</dbReference>
<dbReference type="Pfam" id="PF01426">
    <property type="entry name" value="BAH"/>
    <property type="match status" value="1"/>
</dbReference>
<evidence type="ECO:0000256" key="1">
    <source>
        <dbReference type="ARBA" id="ARBA00004123"/>
    </source>
</evidence>
<evidence type="ECO:0000313" key="13">
    <source>
        <dbReference type="Proteomes" id="UP001174936"/>
    </source>
</evidence>
<evidence type="ECO:0000313" key="12">
    <source>
        <dbReference type="EMBL" id="KAK0648768.1"/>
    </source>
</evidence>
<feature type="compositionally biased region" description="Low complexity" evidence="9">
    <location>
        <begin position="837"/>
        <end position="852"/>
    </location>
</feature>
<comment type="subcellular location">
    <subcellularLocation>
        <location evidence="1">Nucleus</location>
    </subcellularLocation>
</comment>
<dbReference type="InterPro" id="IPR018359">
    <property type="entry name" value="Bromodomain_CS"/>
</dbReference>
<keyword evidence="5 8" id="KW-0103">Bromodomain</keyword>
<feature type="region of interest" description="Disordered" evidence="9">
    <location>
        <begin position="748"/>
        <end position="802"/>
    </location>
</feature>
<keyword evidence="3" id="KW-0156">Chromatin regulator</keyword>
<evidence type="ECO:0000256" key="2">
    <source>
        <dbReference type="ARBA" id="ARBA00022737"/>
    </source>
</evidence>
<protein>
    <submittedName>
        <fullName evidence="12">Uncharacterized protein</fullName>
    </submittedName>
</protein>
<dbReference type="InterPro" id="IPR001025">
    <property type="entry name" value="BAH_dom"/>
</dbReference>
<dbReference type="InterPro" id="IPR036427">
    <property type="entry name" value="Bromodomain-like_sf"/>
</dbReference>
<reference evidence="12" key="1">
    <citation type="submission" date="2023-06" db="EMBL/GenBank/DDBJ databases">
        <title>Genome-scale phylogeny and comparative genomics of the fungal order Sordariales.</title>
        <authorList>
            <consortium name="Lawrence Berkeley National Laboratory"/>
            <person name="Hensen N."/>
            <person name="Bonometti L."/>
            <person name="Westerberg I."/>
            <person name="Brannstrom I.O."/>
            <person name="Guillou S."/>
            <person name="Cros-Aarteil S."/>
            <person name="Calhoun S."/>
            <person name="Haridas S."/>
            <person name="Kuo A."/>
            <person name="Mondo S."/>
            <person name="Pangilinan J."/>
            <person name="Riley R."/>
            <person name="Labutti K."/>
            <person name="Andreopoulos B."/>
            <person name="Lipzen A."/>
            <person name="Chen C."/>
            <person name="Yanf M."/>
            <person name="Daum C."/>
            <person name="Ng V."/>
            <person name="Clum A."/>
            <person name="Steindorff A."/>
            <person name="Ohm R."/>
            <person name="Martin F."/>
            <person name="Silar P."/>
            <person name="Natvig D."/>
            <person name="Lalanne C."/>
            <person name="Gautier V."/>
            <person name="Ament-Velasquez S.L."/>
            <person name="Kruys A."/>
            <person name="Hutchinson M.I."/>
            <person name="Powell A.J."/>
            <person name="Barry K."/>
            <person name="Miller A.N."/>
            <person name="Grigoriev I.V."/>
            <person name="Debuchy R."/>
            <person name="Gladieux P."/>
            <person name="Thoren M.H."/>
            <person name="Johannesson H."/>
        </authorList>
    </citation>
    <scope>NUCLEOTIDE SEQUENCE</scope>
    <source>
        <strain evidence="12">SMH2532-1</strain>
    </source>
</reference>
<proteinExistence type="predicted"/>
<feature type="region of interest" description="Disordered" evidence="9">
    <location>
        <begin position="1"/>
        <end position="49"/>
    </location>
</feature>
<feature type="domain" description="Bromo" evidence="10">
    <location>
        <begin position="361"/>
        <end position="407"/>
    </location>
</feature>
<evidence type="ECO:0000259" key="11">
    <source>
        <dbReference type="PROSITE" id="PS51038"/>
    </source>
</evidence>
<keyword evidence="2" id="KW-0677">Repeat</keyword>
<feature type="compositionally biased region" description="Basic and acidic residues" evidence="9">
    <location>
        <begin position="1"/>
        <end position="10"/>
    </location>
</feature>
<sequence>MPTLRERPSRGEISPAKKGGSSPTAARKAQVTITPRSQRTTMAAGDAIEVRESIEAKGDVEMADADDVTRAAARRRNDNSDDADADADEDVDADGDVDMDAEGEPDDDTAQPQQDQGSIDLLQRIKDISEYLCGHTVEVDGEEHEVASAFQRLVNKRSLPDYFEIIKEPMAFSTIRAKIGKKTYQEFNEFVRDVTRIAHNAQVYNRPSSLIFSDANVLQELFKAKLAELVKQGVITAEDAAIPDYGPLPEFEDSPPAEDDDEEEEDEEEEEEEEEDSDDDSDGEGGRRRGRRSGRPSGRRDRGDDDDPHKKRGRPPKVFTPLEARINAILRGLRRYKNQQGQVGIAYFEKSPDKMDLPPSIAEPISLDTIKRKHKRKKYQNVDQMVRDLNVMFENIKAIHKQGDLLHEDAVELQKLGHELADEQKARPDDDFRDEDGKLPLASILHNGREWKVGDWVHIRNANDLTKPIVAQIYRTWSDGNGRKWVNACWYYRPEQTVHRYDKHFWENEVVKTGRYKDHPIEDVEDQCFVMFVTRYHRGRPRGLPEDKSVYVCESRYNEEKHRFNKIKTWNSCLPDEVRDKDYEMTLFPAPRPMRKVPSPIKHLLQADAKETDEHPKPTWGGPNAPPLIGAVHRRPREPNESPPPEAPRALPPNLPVALAMGPSPRPPVGTPGMPGQYHHAASVAPIPVASPSHFQQFQVAPRQVPPPTPHGMAQVHIQPQPQGMPGMPGMHVQQHPGMSQMPMMAMQQQQMQMQPQMQAAPQFSPHPAFNAPQQQQQQQQQQPQYVGVPQPQAPHQAHYQSPAHLAPAYDPHLRQVHPSPAATNSRAPTPAHPLGSAPMPMSMPHPSASSPNMYNPPRAPEVYTLAEDVDKSIPKEIKEQFQCDDSGRLLWFTSPPIYNQGRSSEVVELSNTVGRLADIKDVRAERRAKRQARDEAVAAERLREIEQAANTKRSENQDKLAALKHRLLNKEAARELYAQQEIQALLSNPEAFEKWAYAFKDIMDEGTKAIYKDASIDWEPEPINRVNGTS</sequence>
<dbReference type="PRINTS" id="PR00503">
    <property type="entry name" value="BROMODOMAIN"/>
</dbReference>
<feature type="compositionally biased region" description="Low complexity" evidence="9">
    <location>
        <begin position="773"/>
        <end position="802"/>
    </location>
</feature>
<dbReference type="SUPFAM" id="SSF47370">
    <property type="entry name" value="Bromodomain"/>
    <property type="match status" value="2"/>
</dbReference>
<dbReference type="GO" id="GO:0003682">
    <property type="term" value="F:chromatin binding"/>
    <property type="evidence" value="ECO:0007669"/>
    <property type="project" value="InterPro"/>
</dbReference>
<dbReference type="InterPro" id="IPR037382">
    <property type="entry name" value="Rsc/polybromo"/>
</dbReference>
<accession>A0AA39YA49</accession>
<dbReference type="PANTHER" id="PTHR16062">
    <property type="entry name" value="SWI/SNF-RELATED"/>
    <property type="match status" value="1"/>
</dbReference>
<dbReference type="CDD" id="cd04717">
    <property type="entry name" value="BAH_polybromo"/>
    <property type="match status" value="1"/>
</dbReference>
<feature type="compositionally biased region" description="Polar residues" evidence="9">
    <location>
        <begin position="31"/>
        <end position="41"/>
    </location>
</feature>
<keyword evidence="13" id="KW-1185">Reference proteome</keyword>
<dbReference type="SMART" id="SM00439">
    <property type="entry name" value="BAH"/>
    <property type="match status" value="1"/>
</dbReference>
<feature type="region of interest" description="Disordered" evidence="9">
    <location>
        <begin position="609"/>
        <end position="671"/>
    </location>
</feature>
<feature type="region of interest" description="Disordered" evidence="9">
    <location>
        <begin position="241"/>
        <end position="321"/>
    </location>
</feature>
<dbReference type="AlphaFoldDB" id="A0AA39YA49"/>
<evidence type="ECO:0000256" key="8">
    <source>
        <dbReference type="PROSITE-ProRule" id="PRU00035"/>
    </source>
</evidence>
<dbReference type="CDD" id="cd04369">
    <property type="entry name" value="Bromodomain"/>
    <property type="match status" value="1"/>
</dbReference>
<dbReference type="Gene3D" id="2.30.30.490">
    <property type="match status" value="1"/>
</dbReference>
<evidence type="ECO:0000256" key="4">
    <source>
        <dbReference type="ARBA" id="ARBA00023015"/>
    </source>
</evidence>
<evidence type="ECO:0000256" key="3">
    <source>
        <dbReference type="ARBA" id="ARBA00022853"/>
    </source>
</evidence>
<dbReference type="GO" id="GO:0016586">
    <property type="term" value="C:RSC-type complex"/>
    <property type="evidence" value="ECO:0007669"/>
    <property type="project" value="InterPro"/>
</dbReference>
<gene>
    <name evidence="12" type="ORF">B0T16DRAFT_408757</name>
</gene>
<dbReference type="PROSITE" id="PS50014">
    <property type="entry name" value="BROMODOMAIN_2"/>
    <property type="match status" value="2"/>
</dbReference>
<feature type="compositionally biased region" description="Basic and acidic residues" evidence="9">
    <location>
        <begin position="298"/>
        <end position="309"/>
    </location>
</feature>
<keyword evidence="4" id="KW-0805">Transcription regulation</keyword>
<feature type="compositionally biased region" description="Acidic residues" evidence="9">
    <location>
        <begin position="80"/>
        <end position="109"/>
    </location>
</feature>
<dbReference type="GO" id="GO:0006368">
    <property type="term" value="P:transcription elongation by RNA polymerase II"/>
    <property type="evidence" value="ECO:0007669"/>
    <property type="project" value="TreeGrafter"/>
</dbReference>
<dbReference type="PROSITE" id="PS00633">
    <property type="entry name" value="BROMODOMAIN_1"/>
    <property type="match status" value="1"/>
</dbReference>
<dbReference type="PANTHER" id="PTHR16062:SF21">
    <property type="entry name" value="CHROMATIN STRUCTURE-REMODELING COMPLEX SUBUNIT RSC1-RELATED"/>
    <property type="match status" value="1"/>
</dbReference>
<evidence type="ECO:0000256" key="9">
    <source>
        <dbReference type="SAM" id="MobiDB-lite"/>
    </source>
</evidence>
<feature type="compositionally biased region" description="Low complexity" evidence="9">
    <location>
        <begin position="748"/>
        <end position="763"/>
    </location>
</feature>
<organism evidence="12 13">
    <name type="scientific">Cercophora newfieldiana</name>
    <dbReference type="NCBI Taxonomy" id="92897"/>
    <lineage>
        <taxon>Eukaryota</taxon>
        <taxon>Fungi</taxon>
        <taxon>Dikarya</taxon>
        <taxon>Ascomycota</taxon>
        <taxon>Pezizomycotina</taxon>
        <taxon>Sordariomycetes</taxon>
        <taxon>Sordariomycetidae</taxon>
        <taxon>Sordariales</taxon>
        <taxon>Lasiosphaeriaceae</taxon>
        <taxon>Cercophora</taxon>
    </lineage>
</organism>
<dbReference type="GO" id="GO:0006338">
    <property type="term" value="P:chromatin remodeling"/>
    <property type="evidence" value="ECO:0007669"/>
    <property type="project" value="InterPro"/>
</dbReference>
<feature type="compositionally biased region" description="Pro residues" evidence="9">
    <location>
        <begin position="641"/>
        <end position="655"/>
    </location>
</feature>
<dbReference type="EMBL" id="JAULSV010000003">
    <property type="protein sequence ID" value="KAK0648768.1"/>
    <property type="molecule type" value="Genomic_DNA"/>
</dbReference>
<keyword evidence="6" id="KW-0804">Transcription</keyword>
<feature type="compositionally biased region" description="Acidic residues" evidence="9">
    <location>
        <begin position="250"/>
        <end position="283"/>
    </location>
</feature>
<evidence type="ECO:0000256" key="7">
    <source>
        <dbReference type="ARBA" id="ARBA00023242"/>
    </source>
</evidence>
<feature type="domain" description="BAH" evidence="11">
    <location>
        <begin position="449"/>
        <end position="568"/>
    </location>
</feature>
<feature type="region of interest" description="Disordered" evidence="9">
    <location>
        <begin position="70"/>
        <end position="116"/>
    </location>
</feature>
<dbReference type="Proteomes" id="UP001174936">
    <property type="component" value="Unassembled WGS sequence"/>
</dbReference>
<evidence type="ECO:0000256" key="5">
    <source>
        <dbReference type="ARBA" id="ARBA00023117"/>
    </source>
</evidence>
<name>A0AA39YA49_9PEZI</name>
<dbReference type="InterPro" id="IPR001487">
    <property type="entry name" value="Bromodomain"/>
</dbReference>
<feature type="region of interest" description="Disordered" evidence="9">
    <location>
        <begin position="814"/>
        <end position="860"/>
    </location>
</feature>
<dbReference type="InterPro" id="IPR043151">
    <property type="entry name" value="BAH_sf"/>
</dbReference>